<keyword evidence="4" id="KW-1185">Reference proteome</keyword>
<dbReference type="InterPro" id="IPR006722">
    <property type="entry name" value="Sedlin"/>
</dbReference>
<evidence type="ECO:0000256" key="2">
    <source>
        <dbReference type="ARBA" id="ARBA00024408"/>
    </source>
</evidence>
<name>A0A1Y1VZQ9_9FUNG</name>
<gene>
    <name evidence="3" type="ORF">DL89DRAFT_226448</name>
</gene>
<dbReference type="Gene3D" id="3.30.450.70">
    <property type="match status" value="1"/>
</dbReference>
<accession>A0A1Y1VZQ9</accession>
<proteinExistence type="inferred from homology"/>
<dbReference type="STRING" id="61395.A0A1Y1VZQ9"/>
<dbReference type="AlphaFoldDB" id="A0A1Y1VZQ9"/>
<dbReference type="EMBL" id="MCFD01000014">
    <property type="protein sequence ID" value="ORX66732.1"/>
    <property type="molecule type" value="Genomic_DNA"/>
</dbReference>
<dbReference type="OrthoDB" id="18320at2759"/>
<dbReference type="CDD" id="cd14854">
    <property type="entry name" value="TRAPPC2L"/>
    <property type="match status" value="1"/>
</dbReference>
<dbReference type="GeneID" id="63801460"/>
<dbReference type="Proteomes" id="UP000193922">
    <property type="component" value="Unassembled WGS sequence"/>
</dbReference>
<evidence type="ECO:0000313" key="3">
    <source>
        <dbReference type="EMBL" id="ORX66732.1"/>
    </source>
</evidence>
<sequence>MKIHCIAIINRHGNPIYLRNFDNYQEDVKYHYLAHTSCDVIEERLTTKASDLYLGLLQTVGDMVVYGYAMNTGNKIILVMSVPESLVRGAEIRDIFQQIHAAYIAVICNPFNEQRIEDRIESKKFDKAVAELGRIHAK</sequence>
<dbReference type="GO" id="GO:0005737">
    <property type="term" value="C:cytoplasm"/>
    <property type="evidence" value="ECO:0007669"/>
    <property type="project" value="GOC"/>
</dbReference>
<reference evidence="3 4" key="1">
    <citation type="submission" date="2016-07" db="EMBL/GenBank/DDBJ databases">
        <title>Pervasive Adenine N6-methylation of Active Genes in Fungi.</title>
        <authorList>
            <consortium name="DOE Joint Genome Institute"/>
            <person name="Mondo S.J."/>
            <person name="Dannebaum R.O."/>
            <person name="Kuo R.C."/>
            <person name="Labutti K."/>
            <person name="Haridas S."/>
            <person name="Kuo A."/>
            <person name="Salamov A."/>
            <person name="Ahrendt S.R."/>
            <person name="Lipzen A."/>
            <person name="Sullivan W."/>
            <person name="Andreopoulos W.B."/>
            <person name="Clum A."/>
            <person name="Lindquist E."/>
            <person name="Daum C."/>
            <person name="Ramamoorthy G.K."/>
            <person name="Gryganskyi A."/>
            <person name="Culley D."/>
            <person name="Magnuson J.K."/>
            <person name="James T.Y."/>
            <person name="O'Malley M.A."/>
            <person name="Stajich J.E."/>
            <person name="Spatafora J.W."/>
            <person name="Visel A."/>
            <person name="Grigoriev I.V."/>
        </authorList>
    </citation>
    <scope>NUCLEOTIDE SEQUENCE [LARGE SCALE GENOMIC DNA]</scope>
    <source>
        <strain evidence="3 4">ATCC 12442</strain>
    </source>
</reference>
<evidence type="ECO:0000256" key="1">
    <source>
        <dbReference type="ARBA" id="ARBA00006626"/>
    </source>
</evidence>
<comment type="caution">
    <text evidence="3">The sequence shown here is derived from an EMBL/GenBank/DDBJ whole genome shotgun (WGS) entry which is preliminary data.</text>
</comment>
<dbReference type="InterPro" id="IPR011012">
    <property type="entry name" value="Longin-like_dom_sf"/>
</dbReference>
<protein>
    <recommendedName>
        <fullName evidence="2">Trafficking protein particle complex subunit 2-like protein</fullName>
    </recommendedName>
</protein>
<dbReference type="Pfam" id="PF04628">
    <property type="entry name" value="Sedlin_N"/>
    <property type="match status" value="1"/>
</dbReference>
<dbReference type="RefSeq" id="XP_040740691.1">
    <property type="nucleotide sequence ID" value="XM_040884812.1"/>
</dbReference>
<comment type="similarity">
    <text evidence="1">Belongs to the TRAPP small subunits family. Sedlin subfamily.</text>
</comment>
<evidence type="ECO:0000313" key="4">
    <source>
        <dbReference type="Proteomes" id="UP000193922"/>
    </source>
</evidence>
<dbReference type="GO" id="GO:0006888">
    <property type="term" value="P:endoplasmic reticulum to Golgi vesicle-mediated transport"/>
    <property type="evidence" value="ECO:0007669"/>
    <property type="project" value="InterPro"/>
</dbReference>
<dbReference type="InterPro" id="IPR044760">
    <property type="entry name" value="TRAPPC2L"/>
</dbReference>
<dbReference type="PANTHER" id="PTHR12403">
    <property type="entry name" value="TRAFFICKING PROTEIN PARTICLE COMPLEX SUBUNIT 2"/>
    <property type="match status" value="1"/>
</dbReference>
<organism evidence="3 4">
    <name type="scientific">Linderina pennispora</name>
    <dbReference type="NCBI Taxonomy" id="61395"/>
    <lineage>
        <taxon>Eukaryota</taxon>
        <taxon>Fungi</taxon>
        <taxon>Fungi incertae sedis</taxon>
        <taxon>Zoopagomycota</taxon>
        <taxon>Kickxellomycotina</taxon>
        <taxon>Kickxellomycetes</taxon>
        <taxon>Kickxellales</taxon>
        <taxon>Kickxellaceae</taxon>
        <taxon>Linderina</taxon>
    </lineage>
</organism>
<dbReference type="SUPFAM" id="SSF64356">
    <property type="entry name" value="SNARE-like"/>
    <property type="match status" value="1"/>
</dbReference>